<name>A0A174PDA9_BACUN</name>
<dbReference type="PANTHER" id="PTHR35004:SF8">
    <property type="entry name" value="TRANSPOSASE RV3428C-RELATED"/>
    <property type="match status" value="1"/>
</dbReference>
<sequence>MTTKIANILQCYALGMGIKQISRSFELSRNTVRRYVRLFQECGIPIKELAAMPSARIQEMFSEGVGRNREPSQRQLELEALLPEYAARLSRRGVTVKTLYEEYRETHPDGYRHASFGNYLMRYRMVTHVVGHVEHYAGDQMYIDFAGDKLEVVDSESGECRSVEVFVAILPCSHYTYCEAVWSQSRQDLIKACENALHFYGGVPMAIVPDNLKSAVTRSDRNEPVINEEFAAFAEHYGCTVYPTRVRHPKDKALVENAVKLLYRSVYADIEGLVFHSLESLNAAISESLSAFNGRRMSGRPQSRREQFEQIESDCLRPLPAIRHQMKERRSATVMRNGYVTFRLHHYSVPKEYIGKRVEIVYDADTLEIYHGLRLVTTHQRDDTPYSYTTKDAHGLPGRHGSYEKDLEQIYERAGQTDNVLLLYLRKVAELKKYPPAAFRSCRGIMALEKTFGLERLVAASACATQLRLYGYQEIRRILERGDDADFLSKDDIDDEVPVTSIHKNIRGAAYFAQLKHLNRDNNGNK</sequence>
<evidence type="ECO:0000313" key="11">
    <source>
        <dbReference type="EMBL" id="RGU32123.1"/>
    </source>
</evidence>
<dbReference type="InterPro" id="IPR036397">
    <property type="entry name" value="RNaseH_sf"/>
</dbReference>
<dbReference type="PROSITE" id="PS50994">
    <property type="entry name" value="INTEGRASE"/>
    <property type="match status" value="1"/>
</dbReference>
<accession>A0A174PDA9</accession>
<evidence type="ECO:0000313" key="20">
    <source>
        <dbReference type="Proteomes" id="UP000284640"/>
    </source>
</evidence>
<evidence type="ECO:0000313" key="10">
    <source>
        <dbReference type="EMBL" id="RGS49576.1"/>
    </source>
</evidence>
<evidence type="ECO:0000313" key="15">
    <source>
        <dbReference type="Proteomes" id="UP000095614"/>
    </source>
</evidence>
<dbReference type="GO" id="GO:0003676">
    <property type="term" value="F:nucleic acid binding"/>
    <property type="evidence" value="ECO:0007669"/>
    <property type="project" value="InterPro"/>
</dbReference>
<reference evidence="17 18" key="2">
    <citation type="submission" date="2018-08" db="EMBL/GenBank/DDBJ databases">
        <title>A genome reference for cultivated species of the human gut microbiota.</title>
        <authorList>
            <person name="Zou Y."/>
            <person name="Xue W."/>
            <person name="Luo G."/>
        </authorList>
    </citation>
    <scope>NUCLEOTIDE SEQUENCE [LARGE SCALE GENOMIC DNA]</scope>
    <source>
        <strain evidence="12 22">AF14-42</strain>
        <strain evidence="11 19">AF17-20</strain>
        <strain evidence="10 21">AF21-53</strain>
        <strain evidence="14 18">AM18-14LB</strain>
        <strain evidence="13 20">AM27-46</strain>
        <strain evidence="9 17">TF08-13</strain>
    </source>
</reference>
<dbReference type="Proteomes" id="UP000284022">
    <property type="component" value="Unassembled WGS sequence"/>
</dbReference>
<dbReference type="EMBL" id="QRXV01000051">
    <property type="protein sequence ID" value="RGU32123.1"/>
    <property type="molecule type" value="Genomic_DNA"/>
</dbReference>
<organism evidence="4 16">
    <name type="scientific">Bacteroides uniformis</name>
    <dbReference type="NCBI Taxonomy" id="820"/>
    <lineage>
        <taxon>Bacteria</taxon>
        <taxon>Pseudomonadati</taxon>
        <taxon>Bacteroidota</taxon>
        <taxon>Bacteroidia</taxon>
        <taxon>Bacteroidales</taxon>
        <taxon>Bacteroidaceae</taxon>
        <taxon>Bacteroides</taxon>
    </lineage>
</organism>
<dbReference type="Pfam" id="PF22483">
    <property type="entry name" value="Mu-transpos_C_2"/>
    <property type="match status" value="1"/>
</dbReference>
<evidence type="ECO:0000313" key="17">
    <source>
        <dbReference type="Proteomes" id="UP000260795"/>
    </source>
</evidence>
<evidence type="ECO:0000313" key="6">
    <source>
        <dbReference type="EMBL" id="KAB4180275.1"/>
    </source>
</evidence>
<evidence type="ECO:0000313" key="5">
    <source>
        <dbReference type="EMBL" id="KAB4165036.1"/>
    </source>
</evidence>
<evidence type="ECO:0000313" key="7">
    <source>
        <dbReference type="EMBL" id="MDC1754855.1"/>
    </source>
</evidence>
<dbReference type="SUPFAM" id="SSF53098">
    <property type="entry name" value="Ribonuclease H-like"/>
    <property type="match status" value="1"/>
</dbReference>
<dbReference type="NCBIfam" id="NF033546">
    <property type="entry name" value="transpos_IS21"/>
    <property type="match status" value="1"/>
</dbReference>
<evidence type="ECO:0000313" key="18">
    <source>
        <dbReference type="Proteomes" id="UP000283766"/>
    </source>
</evidence>
<evidence type="ECO:0000313" key="21">
    <source>
        <dbReference type="Proteomes" id="UP000285283"/>
    </source>
</evidence>
<feature type="domain" description="Integrase catalytic" evidence="2">
    <location>
        <begin position="130"/>
        <end position="312"/>
    </location>
</feature>
<dbReference type="InterPro" id="IPR036388">
    <property type="entry name" value="WH-like_DNA-bd_sf"/>
</dbReference>
<evidence type="ECO:0000313" key="19">
    <source>
        <dbReference type="Proteomes" id="UP000284022"/>
    </source>
</evidence>
<evidence type="ECO:0000259" key="2">
    <source>
        <dbReference type="PROSITE" id="PS50994"/>
    </source>
</evidence>
<dbReference type="EMBL" id="QSKL01000006">
    <property type="protein sequence ID" value="RHE60010.1"/>
    <property type="molecule type" value="Genomic_DNA"/>
</dbReference>
<dbReference type="EMBL" id="WCUA01000072">
    <property type="protein sequence ID" value="KAB4180275.1"/>
    <property type="molecule type" value="Genomic_DNA"/>
</dbReference>
<evidence type="ECO:0000313" key="9">
    <source>
        <dbReference type="EMBL" id="RGL07487.1"/>
    </source>
</evidence>
<dbReference type="Gene3D" id="1.10.10.10">
    <property type="entry name" value="Winged helix-like DNA-binding domain superfamily/Winged helix DNA-binding domain"/>
    <property type="match status" value="1"/>
</dbReference>
<dbReference type="EMBL" id="QSRK01000056">
    <property type="protein sequence ID" value="RGL07487.1"/>
    <property type="molecule type" value="Genomic_DNA"/>
</dbReference>
<evidence type="ECO:0000313" key="4">
    <source>
        <dbReference type="EMBL" id="CUP56658.1"/>
    </source>
</evidence>
<dbReference type="Proteomes" id="UP000442334">
    <property type="component" value="Unassembled WGS sequence"/>
</dbReference>
<dbReference type="AlphaFoldDB" id="A0A174PDA9"/>
<dbReference type="EMBL" id="CZAO01000007">
    <property type="protein sequence ID" value="CUP56658.1"/>
    <property type="molecule type" value="Genomic_DNA"/>
</dbReference>
<dbReference type="EMBL" id="JAQNSI010000038">
    <property type="protein sequence ID" value="MDC1899230.1"/>
    <property type="molecule type" value="Genomic_DNA"/>
</dbReference>
<gene>
    <name evidence="7" type="primary">istA</name>
    <name evidence="14" type="ORF">DW216_17270</name>
    <name evidence="13" type="ORF">DW729_09775</name>
    <name evidence="12" type="ORF">DWW14_08330</name>
    <name evidence="11" type="ORF">DWW83_21425</name>
    <name evidence="10" type="ORF">DWX87_20790</name>
    <name evidence="9" type="ORF">DXC80_19535</name>
    <name evidence="3" type="ORF">ERS852462_04038</name>
    <name evidence="4" type="ORF">ERS852510_01846</name>
    <name evidence="6" type="ORF">GAQ34_21990</name>
    <name evidence="5" type="ORF">GAQ59_22325</name>
    <name evidence="7" type="ORF">POY80_20800</name>
    <name evidence="8" type="ORF">POZ10_01165</name>
</gene>
<reference evidence="15 16" key="1">
    <citation type="submission" date="2015-09" db="EMBL/GenBank/DDBJ databases">
        <authorList>
            <consortium name="Pathogen Informatics"/>
        </authorList>
    </citation>
    <scope>NUCLEOTIDE SEQUENCE [LARGE SCALE GENOMIC DNA]</scope>
    <source>
        <strain evidence="3 15">2789STDY5834847</strain>
        <strain evidence="4 16">2789STDY5834898</strain>
    </source>
</reference>
<dbReference type="InterPro" id="IPR012337">
    <property type="entry name" value="RNaseH-like_sf"/>
</dbReference>
<proteinExistence type="inferred from homology"/>
<dbReference type="PANTHER" id="PTHR35004">
    <property type="entry name" value="TRANSPOSASE RV3428C-RELATED"/>
    <property type="match status" value="1"/>
</dbReference>
<dbReference type="RefSeq" id="WP_005829261.1">
    <property type="nucleotide sequence ID" value="NZ_BAABXG010000001.1"/>
</dbReference>
<dbReference type="Proteomes" id="UP000260795">
    <property type="component" value="Unassembled WGS sequence"/>
</dbReference>
<dbReference type="Proteomes" id="UP000285343">
    <property type="component" value="Unassembled WGS sequence"/>
</dbReference>
<evidence type="ECO:0000313" key="12">
    <source>
        <dbReference type="EMBL" id="RGV42957.1"/>
    </source>
</evidence>
<dbReference type="Proteomes" id="UP000285283">
    <property type="component" value="Unassembled WGS sequence"/>
</dbReference>
<dbReference type="GeneID" id="43185923"/>
<evidence type="ECO:0000313" key="3">
    <source>
        <dbReference type="EMBL" id="CUP56629.1"/>
    </source>
</evidence>
<dbReference type="Pfam" id="PF00665">
    <property type="entry name" value="rve"/>
    <property type="match status" value="1"/>
</dbReference>
<dbReference type="EMBL" id="QRZC01000008">
    <property type="protein sequence ID" value="RGV42957.1"/>
    <property type="molecule type" value="Genomic_DNA"/>
</dbReference>
<evidence type="ECO:0000313" key="8">
    <source>
        <dbReference type="EMBL" id="MDC1899230.1"/>
    </source>
</evidence>
<dbReference type="EMBL" id="QRVP01000055">
    <property type="protein sequence ID" value="RGS49576.1"/>
    <property type="molecule type" value="Genomic_DNA"/>
</dbReference>
<dbReference type="Proteomes" id="UP000095766">
    <property type="component" value="Unassembled WGS sequence"/>
</dbReference>
<dbReference type="InterPro" id="IPR001584">
    <property type="entry name" value="Integrase_cat-core"/>
</dbReference>
<evidence type="ECO:0000256" key="1">
    <source>
        <dbReference type="ARBA" id="ARBA00009277"/>
    </source>
</evidence>
<comment type="similarity">
    <text evidence="1">Belongs to the transposase IS21/IS408/IS1162 family.</text>
</comment>
<dbReference type="EMBL" id="QRJL01000012">
    <property type="protein sequence ID" value="RHH27628.1"/>
    <property type="molecule type" value="Genomic_DNA"/>
</dbReference>
<evidence type="ECO:0000313" key="23">
    <source>
        <dbReference type="Proteomes" id="UP000433928"/>
    </source>
</evidence>
<dbReference type="EMBL" id="CZAF01000014">
    <property type="protein sequence ID" value="CUP56629.1"/>
    <property type="molecule type" value="Genomic_DNA"/>
</dbReference>
<dbReference type="EMBL" id="WCUG01000079">
    <property type="protein sequence ID" value="KAB4165036.1"/>
    <property type="molecule type" value="Genomic_DNA"/>
</dbReference>
<dbReference type="Proteomes" id="UP000433928">
    <property type="component" value="Unassembled WGS sequence"/>
</dbReference>
<dbReference type="Gene3D" id="3.30.420.10">
    <property type="entry name" value="Ribonuclease H-like superfamily/Ribonuclease H"/>
    <property type="match status" value="1"/>
</dbReference>
<dbReference type="GeneID" id="99753008"/>
<dbReference type="GO" id="GO:0015074">
    <property type="term" value="P:DNA integration"/>
    <property type="evidence" value="ECO:0007669"/>
    <property type="project" value="InterPro"/>
</dbReference>
<dbReference type="InterPro" id="IPR054353">
    <property type="entry name" value="IstA-like_C"/>
</dbReference>
<dbReference type="OrthoDB" id="3193769at2"/>
<reference evidence="7" key="4">
    <citation type="submission" date="2022-10" db="EMBL/GenBank/DDBJ databases">
        <title>Human gut microbiome strain richness.</title>
        <authorList>
            <person name="Chen-Liaw A."/>
        </authorList>
    </citation>
    <scope>NUCLEOTIDE SEQUENCE</scope>
    <source>
        <strain evidence="8">1001713st1_F9_1001713B170221_170320</strain>
        <strain evidence="7">A1_m1001262Bd0_191120</strain>
    </source>
</reference>
<dbReference type="Proteomes" id="UP000284640">
    <property type="component" value="Unassembled WGS sequence"/>
</dbReference>
<dbReference type="Proteomes" id="UP000283766">
    <property type="component" value="Unassembled WGS sequence"/>
</dbReference>
<dbReference type="Proteomes" id="UP000095614">
    <property type="component" value="Unassembled WGS sequence"/>
</dbReference>
<evidence type="ECO:0000313" key="22">
    <source>
        <dbReference type="Proteomes" id="UP000285343"/>
    </source>
</evidence>
<reference evidence="23 24" key="3">
    <citation type="journal article" date="2019" name="Nat. Med.">
        <title>A library of human gut bacterial isolates paired with longitudinal multiomics data enables mechanistic microbiome research.</title>
        <authorList>
            <person name="Poyet M."/>
            <person name="Groussin M."/>
            <person name="Gibbons S.M."/>
            <person name="Avila-Pacheco J."/>
            <person name="Jiang X."/>
            <person name="Kearney S.M."/>
            <person name="Perrotta A.R."/>
            <person name="Berdy B."/>
            <person name="Zhao S."/>
            <person name="Lieberman T.D."/>
            <person name="Swanson P.K."/>
            <person name="Smith M."/>
            <person name="Roesemann S."/>
            <person name="Alexander J.E."/>
            <person name="Rich S.A."/>
            <person name="Livny J."/>
            <person name="Vlamakis H."/>
            <person name="Clish C."/>
            <person name="Bullock K."/>
            <person name="Deik A."/>
            <person name="Scott J."/>
            <person name="Pierce K.A."/>
            <person name="Xavier R.J."/>
            <person name="Alm E.J."/>
        </authorList>
    </citation>
    <scope>NUCLEOTIDE SEQUENCE [LARGE SCALE GENOMIC DNA]</scope>
    <source>
        <strain evidence="6 24">BIOML-A21</strain>
        <strain evidence="5 23">BIOML-A27</strain>
    </source>
</reference>
<dbReference type="Proteomes" id="UP001222603">
    <property type="component" value="Unassembled WGS sequence"/>
</dbReference>
<dbReference type="Proteomes" id="UP001218502">
    <property type="component" value="Unassembled WGS sequence"/>
</dbReference>
<evidence type="ECO:0000313" key="13">
    <source>
        <dbReference type="EMBL" id="RHE60010.1"/>
    </source>
</evidence>
<evidence type="ECO:0000313" key="14">
    <source>
        <dbReference type="EMBL" id="RHH27628.1"/>
    </source>
</evidence>
<evidence type="ECO:0000313" key="24">
    <source>
        <dbReference type="Proteomes" id="UP000442334"/>
    </source>
</evidence>
<evidence type="ECO:0000313" key="16">
    <source>
        <dbReference type="Proteomes" id="UP000095766"/>
    </source>
</evidence>
<protein>
    <submittedName>
        <fullName evidence="5">IS21 family transposase</fullName>
    </submittedName>
    <submittedName>
        <fullName evidence="4">Integrase catalytic region</fullName>
    </submittedName>
</protein>
<dbReference type="EMBL" id="JAQNQY010000067">
    <property type="protein sequence ID" value="MDC1754855.1"/>
    <property type="molecule type" value="Genomic_DNA"/>
</dbReference>